<sequence>MDLNQVNDLSLKKDIHKLLEICISTSKEGLSEILRKHQDYNQSNLTIGMFFEFMKLAYEINDNCESLITLLTERNKLNWDKLAKIDLYFKAQNYNATNEKYINSDVMQKHKSINATEGVLSESFNTDIEQSTHCVASSNTQFENEQVHTYNQNLASDCEKYNQIIKSSLHVKDTKIVKSIDSSETFLISLVKTNLSDVLHEGLLDSILPYMIPKPTVSQPIIKKSITTTEVKKSNSLNTNIETRVIANITQKDKEKDKSKVPKRSTENEVEIHVCDEEKNIKQNFHCPQKLLIQKMRYFADVTAGQKLEEIDISVHCDIAIFDWLMRWVKKDIIKKSEWPVLEINNVIPIMVSASFLQMEPLLESCLQYCHDNIFDILKTSTVLSSLDDNLLTRLVDRFTNQEVEMLKDKKDKIQSKLFCKLIISLAEMMPDNKKGHYSSLATLFKCSKCGKNIIQSVSNHVPCISSAMKIDNHGNIQSKHVRDLTWTLNDYIITLRTELRSWRKVYWRLWGDCHFLFCTQCNIYFPIHQFDWCCYHVELPQFFINEQQRPMPFPLGRYPCCSQRAYKFEVLTNHEGCRYREHIPDIRTQKDVTVLNIFTINKEVIAMEPPQLFFPEKITRLVARDPSLQSGKLMCKDAMWWTGIELIPQRPKLGLLGKIWSGSGFRRLSQIQDLQKSSQRICQQVSVTTDTWSISSSITDSDMDDGITTCENSSISEESNYSEESHAWSSLKSKQKIKRASINQVFWRNSGRTWSDNLNVRHNQDNQRDFEENAALQMVTLLTKRVSADLSLLLKSPHKHNRLKKQLNGGTYTRLEAELRDQLNQCYKNKNTGKLLRTKLNKS</sequence>
<dbReference type="Proteomes" id="UP001642520">
    <property type="component" value="Unassembled WGS sequence"/>
</dbReference>
<dbReference type="InterPro" id="IPR045902">
    <property type="entry name" value="SANBR-like"/>
</dbReference>
<comment type="caution">
    <text evidence="2">The sequence shown here is derived from an EMBL/GenBank/DDBJ whole genome shotgun (WGS) entry which is preliminary data.</text>
</comment>
<keyword evidence="3" id="KW-1185">Reference proteome</keyword>
<evidence type="ECO:0000313" key="3">
    <source>
        <dbReference type="Proteomes" id="UP001642520"/>
    </source>
</evidence>
<reference evidence="2 3" key="1">
    <citation type="submission" date="2024-08" db="EMBL/GenBank/DDBJ databases">
        <authorList>
            <person name="Will J Nash"/>
            <person name="Angela Man"/>
            <person name="Seanna McTaggart"/>
            <person name="Kendall Baker"/>
            <person name="Tom Barker"/>
            <person name="Leah Catchpole"/>
            <person name="Alex Durrant"/>
            <person name="Karim Gharbi"/>
            <person name="Naomi Irish"/>
            <person name="Gemy Kaithakottil"/>
            <person name="Debby Ku"/>
            <person name="Aaliyah Providence"/>
            <person name="Felix Shaw"/>
            <person name="David Swarbreck"/>
            <person name="Chris Watkins"/>
            <person name="Ann M. McCartney"/>
            <person name="Giulio Formenti"/>
            <person name="Alice Mouton"/>
            <person name="Noel Vella"/>
            <person name="Bjorn M von Reumont"/>
            <person name="Adriana Vella"/>
            <person name="Wilfried Haerty"/>
        </authorList>
    </citation>
    <scope>NUCLEOTIDE SEQUENCE [LARGE SCALE GENOMIC DNA]</scope>
</reference>
<evidence type="ECO:0000259" key="1">
    <source>
        <dbReference type="Pfam" id="PF11822"/>
    </source>
</evidence>
<proteinExistence type="predicted"/>
<dbReference type="Pfam" id="PF11822">
    <property type="entry name" value="BTB_SANBR"/>
    <property type="match status" value="1"/>
</dbReference>
<dbReference type="PANTHER" id="PTHR20946">
    <property type="entry name" value="SANT AND BTB DOMAIN REGULATOR OF CLASS SWITCH RECOMBINATION"/>
    <property type="match status" value="1"/>
</dbReference>
<accession>A0ABP1NVY5</accession>
<dbReference type="EMBL" id="CAXAJV020001293">
    <property type="protein sequence ID" value="CAL7945159.1"/>
    <property type="molecule type" value="Genomic_DNA"/>
</dbReference>
<dbReference type="PANTHER" id="PTHR20946:SF0">
    <property type="entry name" value="SANT AND BTB DOMAIN REGULATOR OF CLASS SWITCH RECOMBINATION"/>
    <property type="match status" value="1"/>
</dbReference>
<dbReference type="Gene3D" id="3.30.710.10">
    <property type="entry name" value="Potassium Channel Kv1.1, Chain A"/>
    <property type="match status" value="1"/>
</dbReference>
<dbReference type="InterPro" id="IPR011333">
    <property type="entry name" value="SKP1/BTB/POZ_sf"/>
</dbReference>
<name>A0ABP1NVY5_XYLVO</name>
<evidence type="ECO:0000313" key="2">
    <source>
        <dbReference type="EMBL" id="CAL7945159.1"/>
    </source>
</evidence>
<dbReference type="InterPro" id="IPR021777">
    <property type="entry name" value="SANBR_BTB"/>
</dbReference>
<gene>
    <name evidence="2" type="ORF">XYLVIOL_LOCUS7046</name>
</gene>
<organism evidence="2 3">
    <name type="scientific">Xylocopa violacea</name>
    <name type="common">Violet carpenter bee</name>
    <name type="synonym">Apis violacea</name>
    <dbReference type="NCBI Taxonomy" id="135666"/>
    <lineage>
        <taxon>Eukaryota</taxon>
        <taxon>Metazoa</taxon>
        <taxon>Ecdysozoa</taxon>
        <taxon>Arthropoda</taxon>
        <taxon>Hexapoda</taxon>
        <taxon>Insecta</taxon>
        <taxon>Pterygota</taxon>
        <taxon>Neoptera</taxon>
        <taxon>Endopterygota</taxon>
        <taxon>Hymenoptera</taxon>
        <taxon>Apocrita</taxon>
        <taxon>Aculeata</taxon>
        <taxon>Apoidea</taxon>
        <taxon>Anthophila</taxon>
        <taxon>Apidae</taxon>
        <taxon>Xylocopa</taxon>
        <taxon>Xylocopa</taxon>
    </lineage>
</organism>
<feature type="domain" description="SANT and BTB" evidence="1">
    <location>
        <begin position="270"/>
        <end position="367"/>
    </location>
</feature>
<dbReference type="CDD" id="cd14733">
    <property type="entry name" value="BACK"/>
    <property type="match status" value="1"/>
</dbReference>
<protein>
    <recommendedName>
        <fullName evidence="1">SANT and BTB domain-containing protein</fullName>
    </recommendedName>
</protein>